<organism evidence="1 2">
    <name type="scientific">Glycomyces rhizosphaerae</name>
    <dbReference type="NCBI Taxonomy" id="2054422"/>
    <lineage>
        <taxon>Bacteria</taxon>
        <taxon>Bacillati</taxon>
        <taxon>Actinomycetota</taxon>
        <taxon>Actinomycetes</taxon>
        <taxon>Glycomycetales</taxon>
        <taxon>Glycomycetaceae</taxon>
        <taxon>Glycomyces</taxon>
    </lineage>
</organism>
<dbReference type="RefSeq" id="WP_387978723.1">
    <property type="nucleotide sequence ID" value="NZ_JBHRWO010000020.1"/>
</dbReference>
<evidence type="ECO:0000313" key="1">
    <source>
        <dbReference type="EMBL" id="MFC3494724.1"/>
    </source>
</evidence>
<gene>
    <name evidence="1" type="ORF">ACFO8M_19745</name>
</gene>
<keyword evidence="2" id="KW-1185">Reference proteome</keyword>
<proteinExistence type="predicted"/>
<comment type="caution">
    <text evidence="1">The sequence shown here is derived from an EMBL/GenBank/DDBJ whole genome shotgun (WGS) entry which is preliminary data.</text>
</comment>
<sequence>MAGDREGHTDLLSNEKTMRKLIFVAFAALALMFAGSSTAWAGSPHFINVSYTISGDTLTVEGKEAGLGNIDQVNIEVTATAECVNRGGNNPNAENKTDVSGDVDVPVQNGKAIFSVTLEADFQPDCAPPMRVVWSDIVVTDTTNGISKTLR</sequence>
<name>A0ABV7Q1K5_9ACTN</name>
<reference evidence="2" key="1">
    <citation type="journal article" date="2019" name="Int. J. Syst. Evol. Microbiol.">
        <title>The Global Catalogue of Microorganisms (GCM) 10K type strain sequencing project: providing services to taxonomists for standard genome sequencing and annotation.</title>
        <authorList>
            <consortium name="The Broad Institute Genomics Platform"/>
            <consortium name="The Broad Institute Genome Sequencing Center for Infectious Disease"/>
            <person name="Wu L."/>
            <person name="Ma J."/>
        </authorList>
    </citation>
    <scope>NUCLEOTIDE SEQUENCE [LARGE SCALE GENOMIC DNA]</scope>
    <source>
        <strain evidence="2">CGMCC 4.7396</strain>
    </source>
</reference>
<dbReference type="EMBL" id="JBHRWO010000020">
    <property type="protein sequence ID" value="MFC3494724.1"/>
    <property type="molecule type" value="Genomic_DNA"/>
</dbReference>
<dbReference type="Proteomes" id="UP001595712">
    <property type="component" value="Unassembled WGS sequence"/>
</dbReference>
<protein>
    <submittedName>
        <fullName evidence="1">Uncharacterized protein</fullName>
    </submittedName>
</protein>
<accession>A0ABV7Q1K5</accession>
<evidence type="ECO:0000313" key="2">
    <source>
        <dbReference type="Proteomes" id="UP001595712"/>
    </source>
</evidence>